<dbReference type="Proteomes" id="UP001163798">
    <property type="component" value="Unassembled WGS sequence"/>
</dbReference>
<protein>
    <submittedName>
        <fullName evidence="2">Uncharacterized protein</fullName>
    </submittedName>
</protein>
<gene>
    <name evidence="2" type="ORF">GGU10DRAFT_401742</name>
</gene>
<dbReference type="AlphaFoldDB" id="A0AA38NIE1"/>
<name>A0AA38NIE1_9AGAR</name>
<feature type="region of interest" description="Disordered" evidence="1">
    <location>
        <begin position="94"/>
        <end position="114"/>
    </location>
</feature>
<reference evidence="2" key="1">
    <citation type="submission" date="2022-08" db="EMBL/GenBank/DDBJ databases">
        <authorList>
            <consortium name="DOE Joint Genome Institute"/>
            <person name="Min B."/>
            <person name="Riley R."/>
            <person name="Sierra-Patev S."/>
            <person name="Naranjo-Ortiz M."/>
            <person name="Looney B."/>
            <person name="Konkel Z."/>
            <person name="Slot J.C."/>
            <person name="Sakamoto Y."/>
            <person name="Steenwyk J.L."/>
            <person name="Rokas A."/>
            <person name="Carro J."/>
            <person name="Camarero S."/>
            <person name="Ferreira P."/>
            <person name="Molpeceres G."/>
            <person name="Ruiz-Duenas F.J."/>
            <person name="Serrano A."/>
            <person name="Henrissat B."/>
            <person name="Drula E."/>
            <person name="Hughes K.W."/>
            <person name="Mata J.L."/>
            <person name="Ishikawa N.K."/>
            <person name="Vargas-Isla R."/>
            <person name="Ushijima S."/>
            <person name="Smith C.A."/>
            <person name="Ahrendt S."/>
            <person name="Andreopoulos W."/>
            <person name="He G."/>
            <person name="Labutti K."/>
            <person name="Lipzen A."/>
            <person name="Ng V."/>
            <person name="Sandor L."/>
            <person name="Barry K."/>
            <person name="Martinez A.T."/>
            <person name="Xiao Y."/>
            <person name="Gibbons J.G."/>
            <person name="Terashima K."/>
            <person name="Hibbett D.S."/>
            <person name="Grigoriev I.V."/>
        </authorList>
    </citation>
    <scope>NUCLEOTIDE SEQUENCE</scope>
    <source>
        <strain evidence="2">TFB10291</strain>
    </source>
</reference>
<organism evidence="2 3">
    <name type="scientific">Lentinula aff. detonsa</name>
    <dbReference type="NCBI Taxonomy" id="2804958"/>
    <lineage>
        <taxon>Eukaryota</taxon>
        <taxon>Fungi</taxon>
        <taxon>Dikarya</taxon>
        <taxon>Basidiomycota</taxon>
        <taxon>Agaricomycotina</taxon>
        <taxon>Agaricomycetes</taxon>
        <taxon>Agaricomycetidae</taxon>
        <taxon>Agaricales</taxon>
        <taxon>Marasmiineae</taxon>
        <taxon>Omphalotaceae</taxon>
        <taxon>Lentinula</taxon>
    </lineage>
</organism>
<evidence type="ECO:0000313" key="3">
    <source>
        <dbReference type="Proteomes" id="UP001163798"/>
    </source>
</evidence>
<comment type="caution">
    <text evidence="2">The sequence shown here is derived from an EMBL/GenBank/DDBJ whole genome shotgun (WGS) entry which is preliminary data.</text>
</comment>
<sequence>MAEDWAGRLPRKIDRIQKIQPRVLCSANGCKVEYIYRRRSETASRFDTNFYRTHDALGYIHVVQSLRSQATYSPGLPMFTATVPFSANVPRGTSAKRSTYGSYDSSISSQDAGPSVTDTSSVIGSITGGDLANNLTFLQSDRLRRRPSFGSSSVAGTDMSGISHYEYKTQDESVDMDDMKSQYTGTQSGVTVF</sequence>
<evidence type="ECO:0000256" key="1">
    <source>
        <dbReference type="SAM" id="MobiDB-lite"/>
    </source>
</evidence>
<dbReference type="EMBL" id="MU794619">
    <property type="protein sequence ID" value="KAJ3779568.1"/>
    <property type="molecule type" value="Genomic_DNA"/>
</dbReference>
<evidence type="ECO:0000313" key="2">
    <source>
        <dbReference type="EMBL" id="KAJ3779568.1"/>
    </source>
</evidence>
<proteinExistence type="predicted"/>
<accession>A0AA38NIE1</accession>
<keyword evidence="3" id="KW-1185">Reference proteome</keyword>
<feature type="compositionally biased region" description="Low complexity" evidence="1">
    <location>
        <begin position="98"/>
        <end position="109"/>
    </location>
</feature>